<organism evidence="6 7">
    <name type="scientific">Nocardia thailandica</name>
    <dbReference type="NCBI Taxonomy" id="257275"/>
    <lineage>
        <taxon>Bacteria</taxon>
        <taxon>Bacillati</taxon>
        <taxon>Actinomycetota</taxon>
        <taxon>Actinomycetes</taxon>
        <taxon>Mycobacteriales</taxon>
        <taxon>Nocardiaceae</taxon>
        <taxon>Nocardia</taxon>
    </lineage>
</organism>
<dbReference type="PANTHER" id="PTHR30055">
    <property type="entry name" value="HTH-TYPE TRANSCRIPTIONAL REGULATOR RUTR"/>
    <property type="match status" value="1"/>
</dbReference>
<evidence type="ECO:0000256" key="2">
    <source>
        <dbReference type="ARBA" id="ARBA00023125"/>
    </source>
</evidence>
<keyword evidence="2 4" id="KW-0238">DNA-binding</keyword>
<dbReference type="EMBL" id="JBIAMX010000034">
    <property type="protein sequence ID" value="MFF0547185.1"/>
    <property type="molecule type" value="Genomic_DNA"/>
</dbReference>
<evidence type="ECO:0000259" key="5">
    <source>
        <dbReference type="PROSITE" id="PS50977"/>
    </source>
</evidence>
<dbReference type="PANTHER" id="PTHR30055:SF151">
    <property type="entry name" value="TRANSCRIPTIONAL REGULATORY PROTEIN"/>
    <property type="match status" value="1"/>
</dbReference>
<evidence type="ECO:0000313" key="7">
    <source>
        <dbReference type="Proteomes" id="UP001601444"/>
    </source>
</evidence>
<evidence type="ECO:0000256" key="1">
    <source>
        <dbReference type="ARBA" id="ARBA00023015"/>
    </source>
</evidence>
<dbReference type="Gene3D" id="1.10.357.10">
    <property type="entry name" value="Tetracycline Repressor, domain 2"/>
    <property type="match status" value="1"/>
</dbReference>
<proteinExistence type="predicted"/>
<evidence type="ECO:0000256" key="3">
    <source>
        <dbReference type="ARBA" id="ARBA00023163"/>
    </source>
</evidence>
<feature type="DNA-binding region" description="H-T-H motif" evidence="4">
    <location>
        <begin position="28"/>
        <end position="47"/>
    </location>
</feature>
<name>A0ABW6PYG3_9NOCA</name>
<keyword evidence="7" id="KW-1185">Reference proteome</keyword>
<dbReference type="InterPro" id="IPR001647">
    <property type="entry name" value="HTH_TetR"/>
</dbReference>
<comment type="caution">
    <text evidence="6">The sequence shown here is derived from an EMBL/GenBank/DDBJ whole genome shotgun (WGS) entry which is preliminary data.</text>
</comment>
<accession>A0ABW6PYG3</accession>
<dbReference type="Proteomes" id="UP001601444">
    <property type="component" value="Unassembled WGS sequence"/>
</dbReference>
<dbReference type="RefSeq" id="WP_387703297.1">
    <property type="nucleotide sequence ID" value="NZ_JBIAMX010000034.1"/>
</dbReference>
<dbReference type="SUPFAM" id="SSF48498">
    <property type="entry name" value="Tetracyclin repressor-like, C-terminal domain"/>
    <property type="match status" value="1"/>
</dbReference>
<dbReference type="InterPro" id="IPR036271">
    <property type="entry name" value="Tet_transcr_reg_TetR-rel_C_sf"/>
</dbReference>
<sequence>MPRDTLTSEHIVRTAVALLDEEGLDGLNMRELGKRLDAAATAMYWHVGNKDTLIRLACDRVWGEIPLPDPASGNWRDAAETLATGMYTMIARHPWLLQAQAGYLLYGPNKARHDDCVLAVYEHAGFDEDTADKAAATVFTFVLGTAAGASATIALKRRLSRTGTPAPETRLTAALTEATAIARTHPRLRARIERAATGTAGSPVPAAGFDFGLTALLDGLAARLPGGNRH</sequence>
<protein>
    <submittedName>
        <fullName evidence="6">TetR/AcrR family transcriptional regulator C-terminal domain-containing protein</fullName>
    </submittedName>
</protein>
<dbReference type="InterPro" id="IPR050109">
    <property type="entry name" value="HTH-type_TetR-like_transc_reg"/>
</dbReference>
<dbReference type="PROSITE" id="PS50977">
    <property type="entry name" value="HTH_TETR_2"/>
    <property type="match status" value="1"/>
</dbReference>
<dbReference type="Pfam" id="PF02909">
    <property type="entry name" value="TetR_C_1"/>
    <property type="match status" value="1"/>
</dbReference>
<dbReference type="Gene3D" id="1.10.10.60">
    <property type="entry name" value="Homeodomain-like"/>
    <property type="match status" value="1"/>
</dbReference>
<dbReference type="InterPro" id="IPR004111">
    <property type="entry name" value="Repressor_TetR_C"/>
</dbReference>
<gene>
    <name evidence="6" type="ORF">ACFYTF_30555</name>
</gene>
<reference evidence="6 7" key="1">
    <citation type="submission" date="2024-10" db="EMBL/GenBank/DDBJ databases">
        <title>The Natural Products Discovery Center: Release of the First 8490 Sequenced Strains for Exploring Actinobacteria Biosynthetic Diversity.</title>
        <authorList>
            <person name="Kalkreuter E."/>
            <person name="Kautsar S.A."/>
            <person name="Yang D."/>
            <person name="Bader C.D."/>
            <person name="Teijaro C.N."/>
            <person name="Fluegel L."/>
            <person name="Davis C.M."/>
            <person name="Simpson J.R."/>
            <person name="Lauterbach L."/>
            <person name="Steele A.D."/>
            <person name="Gui C."/>
            <person name="Meng S."/>
            <person name="Li G."/>
            <person name="Viehrig K."/>
            <person name="Ye F."/>
            <person name="Su P."/>
            <person name="Kiefer A.F."/>
            <person name="Nichols A."/>
            <person name="Cepeda A.J."/>
            <person name="Yan W."/>
            <person name="Fan B."/>
            <person name="Jiang Y."/>
            <person name="Adhikari A."/>
            <person name="Zheng C.-J."/>
            <person name="Schuster L."/>
            <person name="Cowan T.M."/>
            <person name="Smanski M.J."/>
            <person name="Chevrette M.G."/>
            <person name="De Carvalho L.P.S."/>
            <person name="Shen B."/>
        </authorList>
    </citation>
    <scope>NUCLEOTIDE SEQUENCE [LARGE SCALE GENOMIC DNA]</scope>
    <source>
        <strain evidence="6 7">NPDC004045</strain>
    </source>
</reference>
<evidence type="ECO:0000313" key="6">
    <source>
        <dbReference type="EMBL" id="MFF0547185.1"/>
    </source>
</evidence>
<keyword evidence="1" id="KW-0805">Transcription regulation</keyword>
<dbReference type="SUPFAM" id="SSF46689">
    <property type="entry name" value="Homeodomain-like"/>
    <property type="match status" value="1"/>
</dbReference>
<dbReference type="Pfam" id="PF00440">
    <property type="entry name" value="TetR_N"/>
    <property type="match status" value="1"/>
</dbReference>
<evidence type="ECO:0000256" key="4">
    <source>
        <dbReference type="PROSITE-ProRule" id="PRU00335"/>
    </source>
</evidence>
<dbReference type="InterPro" id="IPR009057">
    <property type="entry name" value="Homeodomain-like_sf"/>
</dbReference>
<feature type="domain" description="HTH tetR-type" evidence="5">
    <location>
        <begin position="5"/>
        <end position="65"/>
    </location>
</feature>
<keyword evidence="3" id="KW-0804">Transcription</keyword>